<dbReference type="EMBL" id="MCBS01022142">
    <property type="protein sequence ID" value="RKF77214.1"/>
    <property type="molecule type" value="Genomic_DNA"/>
</dbReference>
<dbReference type="GO" id="GO:0005886">
    <property type="term" value="C:plasma membrane"/>
    <property type="evidence" value="ECO:0007669"/>
    <property type="project" value="TreeGrafter"/>
</dbReference>
<keyword evidence="2" id="KW-0041">Annexin</keyword>
<gene>
    <name evidence="4" type="ORF">GcM1_221042</name>
</gene>
<evidence type="ECO:0000256" key="1">
    <source>
        <dbReference type="ARBA" id="ARBA00022737"/>
    </source>
</evidence>
<reference evidence="4 5" key="1">
    <citation type="journal article" date="2018" name="BMC Genomics">
        <title>Comparative genome analyses reveal sequence features reflecting distinct modes of host-adaptation between dicot and monocot powdery mildew.</title>
        <authorList>
            <person name="Wu Y."/>
            <person name="Ma X."/>
            <person name="Pan Z."/>
            <person name="Kale S.D."/>
            <person name="Song Y."/>
            <person name="King H."/>
            <person name="Zhang Q."/>
            <person name="Presley C."/>
            <person name="Deng X."/>
            <person name="Wei C.I."/>
            <person name="Xiao S."/>
        </authorList>
    </citation>
    <scope>NUCLEOTIDE SEQUENCE [LARGE SCALE GENOMIC DNA]</scope>
    <source>
        <strain evidence="4">UMSG1</strain>
    </source>
</reference>
<accession>A0A420IRR5</accession>
<feature type="region of interest" description="Disordered" evidence="3">
    <location>
        <begin position="111"/>
        <end position="131"/>
    </location>
</feature>
<dbReference type="PANTHER" id="PTHR10502:SF107">
    <property type="entry name" value="ANNEXIN ANXC4 (AFU_ORTHOLOGUE AFUA_3G07020)"/>
    <property type="match status" value="1"/>
</dbReference>
<evidence type="ECO:0000256" key="2">
    <source>
        <dbReference type="ARBA" id="ARBA00023216"/>
    </source>
</evidence>
<feature type="region of interest" description="Disordered" evidence="3">
    <location>
        <begin position="164"/>
        <end position="191"/>
    </location>
</feature>
<name>A0A420IRR5_9PEZI</name>
<proteinExistence type="predicted"/>
<dbReference type="SUPFAM" id="SSF47874">
    <property type="entry name" value="Annexin"/>
    <property type="match status" value="1"/>
</dbReference>
<dbReference type="GO" id="GO:0001786">
    <property type="term" value="F:phosphatidylserine binding"/>
    <property type="evidence" value="ECO:0007669"/>
    <property type="project" value="TreeGrafter"/>
</dbReference>
<dbReference type="GO" id="GO:0005509">
    <property type="term" value="F:calcium ion binding"/>
    <property type="evidence" value="ECO:0007669"/>
    <property type="project" value="InterPro"/>
</dbReference>
<organism evidence="4 5">
    <name type="scientific">Golovinomyces cichoracearum</name>
    <dbReference type="NCBI Taxonomy" id="62708"/>
    <lineage>
        <taxon>Eukaryota</taxon>
        <taxon>Fungi</taxon>
        <taxon>Dikarya</taxon>
        <taxon>Ascomycota</taxon>
        <taxon>Pezizomycotina</taxon>
        <taxon>Leotiomycetes</taxon>
        <taxon>Erysiphales</taxon>
        <taxon>Erysiphaceae</taxon>
        <taxon>Golovinomyces</taxon>
    </lineage>
</organism>
<dbReference type="GO" id="GO:0005737">
    <property type="term" value="C:cytoplasm"/>
    <property type="evidence" value="ECO:0007669"/>
    <property type="project" value="TreeGrafter"/>
</dbReference>
<evidence type="ECO:0000313" key="5">
    <source>
        <dbReference type="Proteomes" id="UP000285326"/>
    </source>
</evidence>
<dbReference type="Pfam" id="PF00191">
    <property type="entry name" value="Annexin"/>
    <property type="match status" value="1"/>
</dbReference>
<feature type="compositionally biased region" description="Basic and acidic residues" evidence="3">
    <location>
        <begin position="115"/>
        <end position="131"/>
    </location>
</feature>
<sequence length="661" mass="75570">MRLRIQNNDPEMGLSNSLDTAIEKNSRTQSWEVETQYDDSSMTFMDGINELEQKNKVQRVTANAHIERKNNIPATSRHSGIPIKEFDNLLLEPQFSVGLGETTFSHSKMVSHQEVQADRQRPQYPHESRSGRLMESHKLFKAASLSIGERARHIIDGIHFNKNQSVKRSSPNESLDSLGSKPPKPDPLAYGEFSVDHLAYPKQLSDRDRIESSQCGAPHGSQATQARRPVEVASIYRQDMSLSSVDLIQRMPNLKADSVHFVGSRPESLVLDYSHDAYQPKFSMHSPPLNEMFNSPSNYNTCHSSSSVDDEIAPVSNRKNRRIARFHDPNEEAKILAHALRDESCSLDTAPLISILPGLTHDQVLELRAQYKKLVRTEREKKGSNISKHIKLRLKNLPELMKACYVCSIGQWESESYWVTHYCKNSRNQPQFLIESLFGRINKDIRLIKNGYRNKKYNGNLTQYLQLELNEGNLKKAVMLVLKDTRIEEDSDECVNEELIDADVQELRNAIIQERGNEGNVIKIVALRSNIHLREVLRVYNTNYGENFAKEMLKKLKNTTGEILAHILNGVINGPVRDANLLHQALSLPRGDSLWSELLTSRLIRFHWDRPYFEQVRSEFRHLYDIELQSAVVESIPGDFGIFLEGLCVRRTEDDVRILPS</sequence>
<evidence type="ECO:0000313" key="4">
    <source>
        <dbReference type="EMBL" id="RKF77214.1"/>
    </source>
</evidence>
<dbReference type="GO" id="GO:0005634">
    <property type="term" value="C:nucleus"/>
    <property type="evidence" value="ECO:0007669"/>
    <property type="project" value="TreeGrafter"/>
</dbReference>
<dbReference type="InterPro" id="IPR018502">
    <property type="entry name" value="Annexin_repeat"/>
</dbReference>
<dbReference type="AlphaFoldDB" id="A0A420IRR5"/>
<dbReference type="Proteomes" id="UP000285326">
    <property type="component" value="Unassembled WGS sequence"/>
</dbReference>
<dbReference type="InterPro" id="IPR037104">
    <property type="entry name" value="Annexin_sf"/>
</dbReference>
<keyword evidence="1" id="KW-0677">Repeat</keyword>
<dbReference type="GO" id="GO:0005544">
    <property type="term" value="F:calcium-dependent phospholipid binding"/>
    <property type="evidence" value="ECO:0007669"/>
    <property type="project" value="InterPro"/>
</dbReference>
<feature type="region of interest" description="Disordered" evidence="3">
    <location>
        <begin position="205"/>
        <end position="226"/>
    </location>
</feature>
<dbReference type="PANTHER" id="PTHR10502">
    <property type="entry name" value="ANNEXIN"/>
    <property type="match status" value="1"/>
</dbReference>
<dbReference type="GO" id="GO:0012506">
    <property type="term" value="C:vesicle membrane"/>
    <property type="evidence" value="ECO:0007669"/>
    <property type="project" value="TreeGrafter"/>
</dbReference>
<feature type="compositionally biased region" description="Polar residues" evidence="3">
    <location>
        <begin position="164"/>
        <end position="177"/>
    </location>
</feature>
<protein>
    <submittedName>
        <fullName evidence="4">Putative annexin anxc4</fullName>
    </submittedName>
</protein>
<dbReference type="PROSITE" id="PS51897">
    <property type="entry name" value="ANNEXIN_2"/>
    <property type="match status" value="1"/>
</dbReference>
<evidence type="ECO:0000256" key="3">
    <source>
        <dbReference type="SAM" id="MobiDB-lite"/>
    </source>
</evidence>
<comment type="caution">
    <text evidence="4">The sequence shown here is derived from an EMBL/GenBank/DDBJ whole genome shotgun (WGS) entry which is preliminary data.</text>
</comment>
<dbReference type="Gene3D" id="1.10.220.10">
    <property type="entry name" value="Annexin"/>
    <property type="match status" value="1"/>
</dbReference>